<dbReference type="GO" id="GO:0031267">
    <property type="term" value="F:small GTPase binding"/>
    <property type="evidence" value="ECO:0007669"/>
    <property type="project" value="InterPro"/>
</dbReference>
<comment type="cofactor">
    <cofactor evidence="1">
        <name>Zn(2+)</name>
        <dbReference type="ChEBI" id="CHEBI:29105"/>
    </cofactor>
</comment>
<dbReference type="PANTHER" id="PTHR11203:SF37">
    <property type="entry name" value="INTEGRATOR COMPLEX SUBUNIT 11"/>
    <property type="match status" value="1"/>
</dbReference>
<dbReference type="GO" id="GO:0004521">
    <property type="term" value="F:RNA endonuclease activity"/>
    <property type="evidence" value="ECO:0007669"/>
    <property type="project" value="TreeGrafter"/>
</dbReference>
<evidence type="ECO:0000256" key="8">
    <source>
        <dbReference type="ARBA" id="ARBA00022490"/>
    </source>
</evidence>
<comment type="subcellular location">
    <subcellularLocation>
        <location evidence="3">Cytoplasm</location>
    </subcellularLocation>
    <subcellularLocation>
        <location evidence="2">Nucleus</location>
    </subcellularLocation>
</comment>
<name>A0A182F1N9_ANOAL</name>
<dbReference type="SMART" id="SM00913">
    <property type="entry name" value="IBN_N"/>
    <property type="match status" value="1"/>
</dbReference>
<evidence type="ECO:0000256" key="3">
    <source>
        <dbReference type="ARBA" id="ARBA00004496"/>
    </source>
</evidence>
<reference evidence="15 16" key="1">
    <citation type="journal article" date="2017" name="G3 (Bethesda)">
        <title>The Physical Genome Mapping of Anopheles albimanus Corrected Scaffold Misassemblies and Identified Interarm Rearrangements in Genus Anopheles.</title>
        <authorList>
            <person name="Artemov G.N."/>
            <person name="Peery A.N."/>
            <person name="Jiang X."/>
            <person name="Tu Z."/>
            <person name="Stegniy V.N."/>
            <person name="Sharakhova M.V."/>
            <person name="Sharakhov I.V."/>
        </authorList>
    </citation>
    <scope>NUCLEOTIDE SEQUENCE [LARGE SCALE GENOMIC DNA]</scope>
    <source>
        <strain evidence="15 16">ALBI9_A</strain>
    </source>
</reference>
<dbReference type="InterPro" id="IPR022712">
    <property type="entry name" value="Beta_Casp"/>
</dbReference>
<dbReference type="Pfam" id="PF16661">
    <property type="entry name" value="Lactamase_B_6"/>
    <property type="match status" value="1"/>
</dbReference>
<protein>
    <recommendedName>
        <fullName evidence="6">Integrator complex subunit 11</fullName>
    </recommendedName>
</protein>
<evidence type="ECO:0000256" key="6">
    <source>
        <dbReference type="ARBA" id="ARBA00016810"/>
    </source>
</evidence>
<sequence>MPDIKITPLGAGQDVGRSCILLSMGGKNIMLDCGMHMGYNDERRFPDFSFIIPEGPITNHIDCVIISHFHLDHCGALPYMTEMVGYTGPIYMTHPTKAIAPILLEDMRKVAVERKGESNFFTPQMIKDCMKKVIAVTLHQSVMVDSELEIKAYYAGHVLGAAMFWIRVGSQSVVYTGDYNMTPDRHLGAAWIDKCKPDLLITESTYATTIRDSKRCRERDFLKKVHECVAKGGKVLIPVFALGRAQELCILLETYWERMNLKYPVYFAVGLTEKANNYYKMFITWTNQKIRKTFVQRNMFDFKHIKPFDKGYIDNPGAMVVFATPGMLHAGLSLQIFKKWAPNENNMVIMPGYCVQGTVGHKILGGAKKVEFENRQVVEVKMSVEYMSFSAHADAKGIMQLIQFCEPRNVMLVHGEAVKMEFLKEKIREEFRIECYTPANGETCTISTPIKIPVETSLSILKDEVKKYNAQPPDPKRRRIIHGILVMKDNKISLMSIDEIFNEAGIDRHVIRFISKIKLDDPGPPMRTIEKLYNMLNERLSGWTVTMNENNSINVESVNVKIETEESTAQGVSSASGADPMMMHIVQILEKTVSPDQDELHAAKNFLEQAAASNLPDFLRALSDVLVYPGNSSVARMAAGLQLKNHLTSKDETIKQQYQERWRSFPEDVKEYIRKNILGTLGTEESRPSSAAQCVAYVAVADLPVRQWPDLMQKLVDNVVNEKSTEALRESTLEAIGYICQDIKSEILEHQSNQILTAIIHGMRKSEPSNHVRLAATNALHNSLEFTKANFEADAERNYIMEVVCEATQSTDTQICVAALQCLVRILTLYYQFMEAYMAQALFPITLEAMKSENEQIALQGIEFWSNVSDEEIDLAIEAQEAAESGRLPNRLSKYYARGALQYLAPVLMEKLTHQEEFDDEDDWNPAKSAGVCLMLLATCCGEEIVPHVLPFVNANIKSTNWRFRDAAVMVFGSILSALETDRLKPMLEQAMPTLIELMYDESVIVRDTCAWTFGRICEVIPEVAIKEQYLEPLLKALLNGLKAEPRVATNVCWAFTGLSEAAYDAVNIDDDPPQTYCLSKYFDFIMTSLLEATDRPDGAHANLRSSAYEALMEMVKNSPQDCYVSVQHTTMVILDRINQVLQMESHIASHSDRHQYNDLQSLLCASLQSVLRKVDAKDAPQISDAVMMALLTMFRSSSGKVCGVQEDALMAVATLVDLLGEEFIKYMDAFKEYLYMGLKSHQEYQVCCTAVGLAGDICRGLKSKILPYCDEIMTLLLQNLSNPSLHRSVKPQILTVFGDMALGIGPDFKNYLNVVLPMLAAATQVQIDQHDYDMIDYLNELRESVLEAYTGIVQGLKGPEKTPLEDVNELLPQVPFIINYIATIAKDSELSDGNIAIAAGLIGDMCSAFGSMMLPFVEDPSITELLNDGKNSRTGRTKTLATWALKEIKRLKNLPVNTSCINGNTINYANSGNGAATTIVPAT</sequence>
<dbReference type="InterPro" id="IPR011989">
    <property type="entry name" value="ARM-like"/>
</dbReference>
<dbReference type="Pfam" id="PF10996">
    <property type="entry name" value="Beta-Casp"/>
    <property type="match status" value="1"/>
</dbReference>
<dbReference type="FunFam" id="3.40.50.10890:FF:000002">
    <property type="entry name" value="Integrator complex subunit 11"/>
    <property type="match status" value="1"/>
</dbReference>
<dbReference type="InterPro" id="IPR050698">
    <property type="entry name" value="MBL"/>
</dbReference>
<keyword evidence="12" id="KW-0862">Zinc</keyword>
<dbReference type="Pfam" id="PF03810">
    <property type="entry name" value="IBN_N"/>
    <property type="match status" value="1"/>
</dbReference>
<dbReference type="CDD" id="cd16291">
    <property type="entry name" value="INTS11-like_MBL-fold"/>
    <property type="match status" value="1"/>
</dbReference>
<evidence type="ECO:0000256" key="12">
    <source>
        <dbReference type="ARBA" id="ARBA00022833"/>
    </source>
</evidence>
<dbReference type="PANTHER" id="PTHR11203">
    <property type="entry name" value="CLEAVAGE AND POLYADENYLATION SPECIFICITY FACTOR FAMILY MEMBER"/>
    <property type="match status" value="1"/>
</dbReference>
<dbReference type="Pfam" id="PF07521">
    <property type="entry name" value="RMMBL"/>
    <property type="match status" value="1"/>
</dbReference>
<dbReference type="SMART" id="SM01027">
    <property type="entry name" value="Beta-Casp"/>
    <property type="match status" value="1"/>
</dbReference>
<evidence type="ECO:0000256" key="1">
    <source>
        <dbReference type="ARBA" id="ARBA00001947"/>
    </source>
</evidence>
<accession>A0A182F1N9</accession>
<dbReference type="GO" id="GO:0016180">
    <property type="term" value="P:snRNA processing"/>
    <property type="evidence" value="ECO:0007669"/>
    <property type="project" value="TreeGrafter"/>
</dbReference>
<organism evidence="15 16">
    <name type="scientific">Anopheles albimanus</name>
    <name type="common">New world malaria mosquito</name>
    <dbReference type="NCBI Taxonomy" id="7167"/>
    <lineage>
        <taxon>Eukaryota</taxon>
        <taxon>Metazoa</taxon>
        <taxon>Ecdysozoa</taxon>
        <taxon>Arthropoda</taxon>
        <taxon>Hexapoda</taxon>
        <taxon>Insecta</taxon>
        <taxon>Pterygota</taxon>
        <taxon>Neoptera</taxon>
        <taxon>Endopterygota</taxon>
        <taxon>Diptera</taxon>
        <taxon>Nematocera</taxon>
        <taxon>Culicoidea</taxon>
        <taxon>Culicidae</taxon>
        <taxon>Anophelinae</taxon>
        <taxon>Anopheles</taxon>
    </lineage>
</organism>
<dbReference type="GO" id="GO:0031123">
    <property type="term" value="P:RNA 3'-end processing"/>
    <property type="evidence" value="ECO:0007669"/>
    <property type="project" value="UniProtKB-ARBA"/>
</dbReference>
<dbReference type="Proteomes" id="UP000069272">
    <property type="component" value="Chromosome 2L"/>
</dbReference>
<dbReference type="GO" id="GO:0005634">
    <property type="term" value="C:nucleus"/>
    <property type="evidence" value="ECO:0007669"/>
    <property type="project" value="UniProtKB-SubCell"/>
</dbReference>
<dbReference type="InterPro" id="IPR001279">
    <property type="entry name" value="Metallo-B-lactamas"/>
</dbReference>
<dbReference type="InterPro" id="IPR058584">
    <property type="entry name" value="IMB1_TNPO1-like_TPR"/>
</dbReference>
<keyword evidence="9" id="KW-0479">Metal-binding</keyword>
<dbReference type="SUPFAM" id="SSF56281">
    <property type="entry name" value="Metallo-hydrolase/oxidoreductase"/>
    <property type="match status" value="1"/>
</dbReference>
<dbReference type="SMART" id="SM00849">
    <property type="entry name" value="Lactamase_B"/>
    <property type="match status" value="1"/>
</dbReference>
<dbReference type="InterPro" id="IPR011108">
    <property type="entry name" value="RMMBL"/>
</dbReference>
<dbReference type="InterPro" id="IPR001494">
    <property type="entry name" value="Importin-beta_N"/>
</dbReference>
<proteinExistence type="inferred from homology"/>
<comment type="similarity">
    <text evidence="5">Belongs to the importin beta family. Importin beta-1 subfamily.</text>
</comment>
<dbReference type="Pfam" id="PF21386">
    <property type="entry name" value="IntS11_C"/>
    <property type="match status" value="1"/>
</dbReference>
<dbReference type="Gene3D" id="3.60.15.10">
    <property type="entry name" value="Ribonuclease Z/Hydroxyacylglutathione hydrolase-like"/>
    <property type="match status" value="1"/>
</dbReference>
<dbReference type="InterPro" id="IPR048662">
    <property type="entry name" value="IntS11_C"/>
</dbReference>
<evidence type="ECO:0000256" key="2">
    <source>
        <dbReference type="ARBA" id="ARBA00004123"/>
    </source>
</evidence>
<dbReference type="InterPro" id="IPR016024">
    <property type="entry name" value="ARM-type_fold"/>
</dbReference>
<dbReference type="InterPro" id="IPR021133">
    <property type="entry name" value="HEAT_type_2"/>
</dbReference>
<dbReference type="GO" id="GO:0046872">
    <property type="term" value="F:metal ion binding"/>
    <property type="evidence" value="ECO:0007669"/>
    <property type="project" value="UniProtKB-KW"/>
</dbReference>
<dbReference type="GO" id="GO:0016787">
    <property type="term" value="F:hydrolase activity"/>
    <property type="evidence" value="ECO:0007669"/>
    <property type="project" value="UniProtKB-KW"/>
</dbReference>
<dbReference type="Pfam" id="PF25574">
    <property type="entry name" value="TPR_IMB1"/>
    <property type="match status" value="1"/>
</dbReference>
<evidence type="ECO:0000313" key="15">
    <source>
        <dbReference type="EnsemblMetazoa" id="AALB000368-PA"/>
    </source>
</evidence>
<keyword evidence="10" id="KW-0677">Repeat</keyword>
<dbReference type="FunFam" id="3.60.15.10:FF:000028">
    <property type="entry name" value="Integrator complex subunit 11 isoform X3"/>
    <property type="match status" value="1"/>
</dbReference>
<keyword evidence="14" id="KW-0539">Nucleus</keyword>
<dbReference type="VEuPathDB" id="VectorBase:AALB20_033700"/>
<evidence type="ECO:0000256" key="5">
    <source>
        <dbReference type="ARBA" id="ARBA00010907"/>
    </source>
</evidence>
<evidence type="ECO:0000256" key="13">
    <source>
        <dbReference type="ARBA" id="ARBA00022927"/>
    </source>
</evidence>
<evidence type="ECO:0000256" key="9">
    <source>
        <dbReference type="ARBA" id="ARBA00022723"/>
    </source>
</evidence>
<keyword evidence="7" id="KW-0813">Transport</keyword>
<dbReference type="GO" id="GO:0005737">
    <property type="term" value="C:cytoplasm"/>
    <property type="evidence" value="ECO:0007669"/>
    <property type="project" value="UniProtKB-SubCell"/>
</dbReference>
<reference evidence="15" key="2">
    <citation type="submission" date="2022-08" db="UniProtKB">
        <authorList>
            <consortium name="EnsemblMetazoa"/>
        </authorList>
    </citation>
    <scope>IDENTIFICATION</scope>
    <source>
        <strain evidence="15">STECLA/ALBI9_A</strain>
    </source>
</reference>
<dbReference type="InterPro" id="IPR036866">
    <property type="entry name" value="RibonucZ/Hydroxyglut_hydro"/>
</dbReference>
<dbReference type="FunFam" id="1.25.10.10:FF:000027">
    <property type="entry name" value="Importin subunit beta-1"/>
    <property type="match status" value="1"/>
</dbReference>
<keyword evidence="11" id="KW-0378">Hydrolase</keyword>
<dbReference type="GO" id="GO:0006886">
    <property type="term" value="P:intracellular protein transport"/>
    <property type="evidence" value="ECO:0007669"/>
    <property type="project" value="InterPro"/>
</dbReference>
<dbReference type="EnsemblMetazoa" id="AALB000368-RA">
    <property type="protein sequence ID" value="AALB000368-PA"/>
    <property type="gene ID" value="AALB000368"/>
</dbReference>
<dbReference type="PROSITE" id="PS50166">
    <property type="entry name" value="IMPORTIN_B_NT"/>
    <property type="match status" value="1"/>
</dbReference>
<comment type="similarity">
    <text evidence="4">Belongs to the metallo-beta-lactamase superfamily. RNA-metabolizing metallo-beta-lactamase-like family. INTS11 subfamily.</text>
</comment>
<evidence type="ECO:0000313" key="16">
    <source>
        <dbReference type="Proteomes" id="UP000069272"/>
    </source>
</evidence>
<dbReference type="InterPro" id="IPR041897">
    <property type="entry name" value="INTS11-like_MBL-fold"/>
</dbReference>
<evidence type="ECO:0000256" key="7">
    <source>
        <dbReference type="ARBA" id="ARBA00022448"/>
    </source>
</evidence>
<evidence type="ECO:0000256" key="14">
    <source>
        <dbReference type="ARBA" id="ARBA00023242"/>
    </source>
</evidence>
<keyword evidence="13" id="KW-0653">Protein transport</keyword>
<dbReference type="PROSITE" id="PS50077">
    <property type="entry name" value="HEAT_REPEAT"/>
    <property type="match status" value="1"/>
</dbReference>
<dbReference type="VEuPathDB" id="VectorBase:AALB20_029792"/>
<keyword evidence="8" id="KW-0963">Cytoplasm</keyword>
<dbReference type="Gene3D" id="1.25.10.10">
    <property type="entry name" value="Leucine-rich Repeat Variant"/>
    <property type="match status" value="1"/>
</dbReference>
<keyword evidence="16" id="KW-1185">Reference proteome</keyword>
<dbReference type="Gene3D" id="3.40.50.10890">
    <property type="match status" value="1"/>
</dbReference>
<dbReference type="VEuPathDB" id="VectorBase:AALB000368"/>
<dbReference type="SUPFAM" id="SSF48371">
    <property type="entry name" value="ARM repeat"/>
    <property type="match status" value="1"/>
</dbReference>
<evidence type="ECO:0000256" key="4">
    <source>
        <dbReference type="ARBA" id="ARBA00007093"/>
    </source>
</evidence>
<dbReference type="STRING" id="7167.A0A182F1N9"/>
<evidence type="ECO:0000256" key="10">
    <source>
        <dbReference type="ARBA" id="ARBA00022737"/>
    </source>
</evidence>
<dbReference type="Pfam" id="PF13513">
    <property type="entry name" value="HEAT_EZ"/>
    <property type="match status" value="1"/>
</dbReference>
<evidence type="ECO:0000256" key="11">
    <source>
        <dbReference type="ARBA" id="ARBA00022801"/>
    </source>
</evidence>